<name>A0ABR0ARZ4_9CRUS</name>
<dbReference type="EMBL" id="JAOYFB010000038">
    <property type="protein sequence ID" value="KAK4027876.1"/>
    <property type="molecule type" value="Genomic_DNA"/>
</dbReference>
<reference evidence="2 3" key="1">
    <citation type="journal article" date="2023" name="Nucleic Acids Res.">
        <title>The hologenome of Daphnia magna reveals possible DNA methylation and microbiome-mediated evolution of the host genome.</title>
        <authorList>
            <person name="Chaturvedi A."/>
            <person name="Li X."/>
            <person name="Dhandapani V."/>
            <person name="Marshall H."/>
            <person name="Kissane S."/>
            <person name="Cuenca-Cambronero M."/>
            <person name="Asole G."/>
            <person name="Calvet F."/>
            <person name="Ruiz-Romero M."/>
            <person name="Marangio P."/>
            <person name="Guigo R."/>
            <person name="Rago D."/>
            <person name="Mirbahai L."/>
            <person name="Eastwood N."/>
            <person name="Colbourne J.K."/>
            <person name="Zhou J."/>
            <person name="Mallon E."/>
            <person name="Orsini L."/>
        </authorList>
    </citation>
    <scope>NUCLEOTIDE SEQUENCE [LARGE SCALE GENOMIC DNA]</scope>
    <source>
        <strain evidence="2">LRV0_1</strain>
    </source>
</reference>
<sequence>MAAGKIHPAIRDPHKKKILILLESGVQPLPQQVEEREDVVGDIEEGLDVIGRREVEDCQSEQYSRYYYHRRYYYDEPGSPAEVQQPSPRRPEVSPTVSKVDALAKAVVSKQVIRDLTKWISNGLSTTESKIIQGDYKLEFEKDSFSLNPPVLDNWTARRVKNGSKLKSVEAAEKLWLSAQFKSGEHQEDGPVIQALKAALPQWARAYCHISRRRRHNVLSATVPRTEHLLDDPDAFSSKETLKNLFGQKFLETMLTSAVQEETLNRIEASARSSVGGSQTRRPRISSRGGPIGSSRAVRGSFSGRDQTPYTRETRFVVTPSFPHFLPKNLAVGGRLKYFVGEWSEITSDE</sequence>
<evidence type="ECO:0000313" key="3">
    <source>
        <dbReference type="Proteomes" id="UP001234178"/>
    </source>
</evidence>
<proteinExistence type="predicted"/>
<evidence type="ECO:0000256" key="1">
    <source>
        <dbReference type="SAM" id="MobiDB-lite"/>
    </source>
</evidence>
<gene>
    <name evidence="2" type="ORF">OUZ56_017017</name>
</gene>
<feature type="region of interest" description="Disordered" evidence="1">
    <location>
        <begin position="269"/>
        <end position="307"/>
    </location>
</feature>
<dbReference type="Proteomes" id="UP001234178">
    <property type="component" value="Unassembled WGS sequence"/>
</dbReference>
<organism evidence="2 3">
    <name type="scientific">Daphnia magna</name>
    <dbReference type="NCBI Taxonomy" id="35525"/>
    <lineage>
        <taxon>Eukaryota</taxon>
        <taxon>Metazoa</taxon>
        <taxon>Ecdysozoa</taxon>
        <taxon>Arthropoda</taxon>
        <taxon>Crustacea</taxon>
        <taxon>Branchiopoda</taxon>
        <taxon>Diplostraca</taxon>
        <taxon>Cladocera</taxon>
        <taxon>Anomopoda</taxon>
        <taxon>Daphniidae</taxon>
        <taxon>Daphnia</taxon>
    </lineage>
</organism>
<accession>A0ABR0ARZ4</accession>
<comment type="caution">
    <text evidence="2">The sequence shown here is derived from an EMBL/GenBank/DDBJ whole genome shotgun (WGS) entry which is preliminary data.</text>
</comment>
<keyword evidence="3" id="KW-1185">Reference proteome</keyword>
<feature type="compositionally biased region" description="Polar residues" evidence="1">
    <location>
        <begin position="271"/>
        <end position="280"/>
    </location>
</feature>
<feature type="compositionally biased region" description="Low complexity" evidence="1">
    <location>
        <begin position="286"/>
        <end position="296"/>
    </location>
</feature>
<protein>
    <submittedName>
        <fullName evidence="2">Uncharacterized protein</fullName>
    </submittedName>
</protein>
<evidence type="ECO:0000313" key="2">
    <source>
        <dbReference type="EMBL" id="KAK4027876.1"/>
    </source>
</evidence>